<keyword evidence="1" id="KW-0812">Transmembrane</keyword>
<feature type="transmembrane region" description="Helical" evidence="1">
    <location>
        <begin position="456"/>
        <end position="473"/>
    </location>
</feature>
<evidence type="ECO:0000313" key="2">
    <source>
        <dbReference type="EMBL" id="KAL0839342.1"/>
    </source>
</evidence>
<dbReference type="AlphaFoldDB" id="A0ABD0T7K1"/>
<name>A0ABD0T7K1_LOXSC</name>
<dbReference type="Pfam" id="PF12259">
    <property type="entry name" value="Baculo_F"/>
    <property type="match status" value="1"/>
</dbReference>
<comment type="caution">
    <text evidence="2">The sequence shown here is derived from an EMBL/GenBank/DDBJ whole genome shotgun (WGS) entry which is preliminary data.</text>
</comment>
<evidence type="ECO:0000313" key="3">
    <source>
        <dbReference type="Proteomes" id="UP001549921"/>
    </source>
</evidence>
<proteinExistence type="predicted"/>
<keyword evidence="1" id="KW-0472">Membrane</keyword>
<reference evidence="2 3" key="1">
    <citation type="submission" date="2024-06" db="EMBL/GenBank/DDBJ databases">
        <title>A chromosome-level genome assembly of beet webworm, Loxostege sticticalis.</title>
        <authorList>
            <person name="Zhang Y."/>
        </authorList>
    </citation>
    <scope>NUCLEOTIDE SEQUENCE [LARGE SCALE GENOMIC DNA]</scope>
    <source>
        <strain evidence="2">AQ028</strain>
        <tissue evidence="2">Male pupae</tissue>
    </source>
</reference>
<protein>
    <recommendedName>
        <fullName evidence="4">Envelope fusion protein</fullName>
    </recommendedName>
</protein>
<organism evidence="2 3">
    <name type="scientific">Loxostege sticticalis</name>
    <name type="common">Beet webworm moth</name>
    <dbReference type="NCBI Taxonomy" id="481309"/>
    <lineage>
        <taxon>Eukaryota</taxon>
        <taxon>Metazoa</taxon>
        <taxon>Ecdysozoa</taxon>
        <taxon>Arthropoda</taxon>
        <taxon>Hexapoda</taxon>
        <taxon>Insecta</taxon>
        <taxon>Pterygota</taxon>
        <taxon>Neoptera</taxon>
        <taxon>Endopterygota</taxon>
        <taxon>Lepidoptera</taxon>
        <taxon>Glossata</taxon>
        <taxon>Ditrysia</taxon>
        <taxon>Pyraloidea</taxon>
        <taxon>Crambidae</taxon>
        <taxon>Pyraustinae</taxon>
        <taxon>Loxostege</taxon>
    </lineage>
</organism>
<evidence type="ECO:0000256" key="1">
    <source>
        <dbReference type="SAM" id="Phobius"/>
    </source>
</evidence>
<dbReference type="Proteomes" id="UP001549921">
    <property type="component" value="Unassembled WGS sequence"/>
</dbReference>
<accession>A0ABD0T7K1</accession>
<evidence type="ECO:0008006" key="4">
    <source>
        <dbReference type="Google" id="ProtNLM"/>
    </source>
</evidence>
<gene>
    <name evidence="2" type="ORF">ABMA28_016079</name>
</gene>
<dbReference type="EMBL" id="JBEDNZ010000008">
    <property type="protein sequence ID" value="KAL0839342.1"/>
    <property type="molecule type" value="Genomic_DNA"/>
</dbReference>
<dbReference type="InterPro" id="IPR022048">
    <property type="entry name" value="Envelope_fusion-like"/>
</dbReference>
<keyword evidence="1" id="KW-1133">Transmembrane helix</keyword>
<sequence>MTLEIKSTLQNQLNSYKTQLINDTYLLYETQIDYLSDKLGKVLVQLNSLEPNRVKRGIVDGLGSVIKSITGNLDHSDAIKYSKAINLLKSNQDKITTELNNHISINKEWISEHDKILTQLLDNQSKINKTIESILKSNVYNENSLIKYARLAQLFIIISENVEDLTLELIKLENSLAFIRASSTHHSMINVDTLESMIIKLKTIYGTEQIIQLELRQYYDINKPDSFYTDNQIVFIYKFPIVSKEIYSFYHLSTVPNRNNQTLILLIPSHPFLAINEISFLYIETECPKLNHWYLCEDASNHQLRSKSDCISELIINQVLKENCEFSTVTLKKEAMEKLDDQHYVLSFPHPSRVQLLCGRQDYITLQGSYLITIPIGCQLKTSEFTITNENDEIKGQPLKLTEIPSDAKEELKTASHIDLNSVNLQELHSIQKRIMMEAPIDNTDSSCDSLYHTTIPFYVVLLAAGMLLIFILHRRYNIWKCNQTTKREEHPNPSEDQQRPDAIPATFSLNVLK</sequence>